<feature type="compositionally biased region" description="Polar residues" evidence="1">
    <location>
        <begin position="266"/>
        <end position="275"/>
    </location>
</feature>
<keyword evidence="4" id="KW-1185">Reference proteome</keyword>
<dbReference type="AlphaFoldDB" id="A0A9W9YMH3"/>
<dbReference type="OrthoDB" id="10051416at2759"/>
<evidence type="ECO:0000256" key="2">
    <source>
        <dbReference type="SAM" id="SignalP"/>
    </source>
</evidence>
<dbReference type="PANTHER" id="PTHR31640">
    <property type="entry name" value="TRANSMEMBRANE PROTEIN KIAA1109"/>
    <property type="match status" value="1"/>
</dbReference>
<dbReference type="Proteomes" id="UP001163046">
    <property type="component" value="Unassembled WGS sequence"/>
</dbReference>
<dbReference type="EMBL" id="MU827323">
    <property type="protein sequence ID" value="KAJ7356232.1"/>
    <property type="molecule type" value="Genomic_DNA"/>
</dbReference>
<feature type="chain" id="PRO_5040906279" evidence="2">
    <location>
        <begin position="26"/>
        <end position="309"/>
    </location>
</feature>
<reference evidence="3" key="1">
    <citation type="submission" date="2023-01" db="EMBL/GenBank/DDBJ databases">
        <title>Genome assembly of the deep-sea coral Lophelia pertusa.</title>
        <authorList>
            <person name="Herrera S."/>
            <person name="Cordes E."/>
        </authorList>
    </citation>
    <scope>NUCLEOTIDE SEQUENCE</scope>
    <source>
        <strain evidence="3">USNM1676648</strain>
        <tissue evidence="3">Polyp</tissue>
    </source>
</reference>
<proteinExistence type="predicted"/>
<feature type="signal peptide" evidence="2">
    <location>
        <begin position="1"/>
        <end position="25"/>
    </location>
</feature>
<dbReference type="PANTHER" id="PTHR31640:SF1">
    <property type="entry name" value="BRIDGE-LIKE LIPID TRANSFER PROTEIN FAMILY MEMBER 1"/>
    <property type="match status" value="1"/>
</dbReference>
<evidence type="ECO:0000313" key="3">
    <source>
        <dbReference type="EMBL" id="KAJ7356232.1"/>
    </source>
</evidence>
<keyword evidence="2" id="KW-0732">Signal</keyword>
<organism evidence="3 4">
    <name type="scientific">Desmophyllum pertusum</name>
    <dbReference type="NCBI Taxonomy" id="174260"/>
    <lineage>
        <taxon>Eukaryota</taxon>
        <taxon>Metazoa</taxon>
        <taxon>Cnidaria</taxon>
        <taxon>Anthozoa</taxon>
        <taxon>Hexacorallia</taxon>
        <taxon>Scleractinia</taxon>
        <taxon>Caryophylliina</taxon>
        <taxon>Caryophylliidae</taxon>
        <taxon>Desmophyllum</taxon>
    </lineage>
</organism>
<feature type="compositionally biased region" description="Basic and acidic residues" evidence="1">
    <location>
        <begin position="256"/>
        <end position="265"/>
    </location>
</feature>
<sequence>MAAAAATATTAFLAIIVLVVMHSYCHHYCCHCDAAKSAQNISSFSTAAVEPKADVEKGQEEVNSGLPAWMLELVPTVKYYINNGQVAFGNQLLETTLCFKFESATGIYTTSQMNQVFAPEVKAENDEEIPDSDPHWGIDVVFLKNTTLCYGPWVDRQRNALQKFFYPFDYQEVQATKPLVPGQRRVHTGLDIKLTLTQLAFCGEVFDLTFVLQYFRFIPEIEEIKSFCRLRSWSLECFVPKSNTLRTQFSVGSPRTTEKKREQALRSRSSTTTGNIDEAVESADEQPITSTAEETISGGWRRHTDESLG</sequence>
<dbReference type="InterPro" id="IPR033616">
    <property type="entry name" value="BLTP1"/>
</dbReference>
<evidence type="ECO:0000256" key="1">
    <source>
        <dbReference type="SAM" id="MobiDB-lite"/>
    </source>
</evidence>
<dbReference type="GO" id="GO:0098793">
    <property type="term" value="C:presynapse"/>
    <property type="evidence" value="ECO:0007669"/>
    <property type="project" value="GOC"/>
</dbReference>
<gene>
    <name evidence="3" type="ORF">OS493_025986</name>
</gene>
<evidence type="ECO:0000313" key="4">
    <source>
        <dbReference type="Proteomes" id="UP001163046"/>
    </source>
</evidence>
<dbReference type="GO" id="GO:0048488">
    <property type="term" value="P:synaptic vesicle endocytosis"/>
    <property type="evidence" value="ECO:0007669"/>
    <property type="project" value="TreeGrafter"/>
</dbReference>
<feature type="region of interest" description="Disordered" evidence="1">
    <location>
        <begin position="250"/>
        <end position="309"/>
    </location>
</feature>
<protein>
    <submittedName>
        <fullName evidence="3">Uncharacterized protein</fullName>
    </submittedName>
</protein>
<accession>A0A9W9YMH3</accession>
<name>A0A9W9YMH3_9CNID</name>
<comment type="caution">
    <text evidence="3">The sequence shown here is derived from an EMBL/GenBank/DDBJ whole genome shotgun (WGS) entry which is preliminary data.</text>
</comment>